<dbReference type="STRING" id="536979.SAMN04488055_4241"/>
<name>A0A1N6JPK5_9BACT</name>
<dbReference type="InterPro" id="IPR008969">
    <property type="entry name" value="CarboxyPept-like_regulatory"/>
</dbReference>
<reference evidence="3" key="1">
    <citation type="submission" date="2016-11" db="EMBL/GenBank/DDBJ databases">
        <authorList>
            <person name="Varghese N."/>
            <person name="Submissions S."/>
        </authorList>
    </citation>
    <scope>NUCLEOTIDE SEQUENCE [LARGE SCALE GENOMIC DNA]</scope>
    <source>
        <strain evidence="3">DSM 24787</strain>
    </source>
</reference>
<dbReference type="SUPFAM" id="SSF49464">
    <property type="entry name" value="Carboxypeptidase regulatory domain-like"/>
    <property type="match status" value="1"/>
</dbReference>
<gene>
    <name evidence="2" type="ORF">SAMN04488055_4241</name>
</gene>
<organism evidence="2 3">
    <name type="scientific">Chitinophaga niabensis</name>
    <dbReference type="NCBI Taxonomy" id="536979"/>
    <lineage>
        <taxon>Bacteria</taxon>
        <taxon>Pseudomonadati</taxon>
        <taxon>Bacteroidota</taxon>
        <taxon>Chitinophagia</taxon>
        <taxon>Chitinophagales</taxon>
        <taxon>Chitinophagaceae</taxon>
        <taxon>Chitinophaga</taxon>
    </lineage>
</organism>
<feature type="chain" id="PRO_5011958256" description="Carboxypeptidase regulatory-like domain-containing protein" evidence="1">
    <location>
        <begin position="18"/>
        <end position="142"/>
    </location>
</feature>
<dbReference type="RefSeq" id="WP_074241607.1">
    <property type="nucleotide sequence ID" value="NZ_FSRA01000002.1"/>
</dbReference>
<dbReference type="AlphaFoldDB" id="A0A1N6JPK5"/>
<dbReference type="Proteomes" id="UP000185003">
    <property type="component" value="Unassembled WGS sequence"/>
</dbReference>
<evidence type="ECO:0000256" key="1">
    <source>
        <dbReference type="SAM" id="SignalP"/>
    </source>
</evidence>
<keyword evidence="3" id="KW-1185">Reference proteome</keyword>
<keyword evidence="1" id="KW-0732">Signal</keyword>
<accession>A0A1N6JPK5</accession>
<feature type="signal peptide" evidence="1">
    <location>
        <begin position="1"/>
        <end position="17"/>
    </location>
</feature>
<dbReference type="OrthoDB" id="678074at2"/>
<evidence type="ECO:0008006" key="4">
    <source>
        <dbReference type="Google" id="ProtNLM"/>
    </source>
</evidence>
<evidence type="ECO:0000313" key="3">
    <source>
        <dbReference type="Proteomes" id="UP000185003"/>
    </source>
</evidence>
<dbReference type="EMBL" id="FSRA01000002">
    <property type="protein sequence ID" value="SIO46191.1"/>
    <property type="molecule type" value="Genomic_DNA"/>
</dbReference>
<proteinExistence type="predicted"/>
<protein>
    <recommendedName>
        <fullName evidence="4">Carboxypeptidase regulatory-like domain-containing protein</fullName>
    </recommendedName>
</protein>
<evidence type="ECO:0000313" key="2">
    <source>
        <dbReference type="EMBL" id="SIO46191.1"/>
    </source>
</evidence>
<sequence length="142" mass="15989">MNRFLPFLLLFSLAGFAQQKSVYIINGREVDSAEMVGVKIKKIDVATGLRSTGMHERGGKRVLIVHLEDEQYNLFGIVTNERGKPIANAKVDTVQTDACGHFYLKGVKAGSRIMISRKGYADQFIDIYKRPDDLLTVQLRKK</sequence>